<comment type="pathway">
    <text evidence="1">Carbohydrate acid metabolism.</text>
</comment>
<dbReference type="SUPFAM" id="SSF51569">
    <property type="entry name" value="Aldolase"/>
    <property type="match status" value="1"/>
</dbReference>
<accession>A0A512REH5</accession>
<dbReference type="RefSeq" id="WP_146857599.1">
    <property type="nucleotide sequence ID" value="NZ_BKAU01000001.1"/>
</dbReference>
<gene>
    <name evidence="6" type="ORF">CCY01nite_03660</name>
</gene>
<dbReference type="InterPro" id="IPR013785">
    <property type="entry name" value="Aldolase_TIM"/>
</dbReference>
<dbReference type="EMBL" id="BKAU01000001">
    <property type="protein sequence ID" value="GEP94106.1"/>
    <property type="molecule type" value="Genomic_DNA"/>
</dbReference>
<dbReference type="Gene3D" id="3.20.20.70">
    <property type="entry name" value="Aldolase class I"/>
    <property type="match status" value="1"/>
</dbReference>
<keyword evidence="5" id="KW-0119">Carbohydrate metabolism</keyword>
<dbReference type="CDD" id="cd00452">
    <property type="entry name" value="KDPG_aldolase"/>
    <property type="match status" value="1"/>
</dbReference>
<keyword evidence="7" id="KW-1185">Reference proteome</keyword>
<organism evidence="6 7">
    <name type="scientific">Chitinophaga cymbidii</name>
    <dbReference type="NCBI Taxonomy" id="1096750"/>
    <lineage>
        <taxon>Bacteria</taxon>
        <taxon>Pseudomonadati</taxon>
        <taxon>Bacteroidota</taxon>
        <taxon>Chitinophagia</taxon>
        <taxon>Chitinophagales</taxon>
        <taxon>Chitinophagaceae</taxon>
        <taxon>Chitinophaga</taxon>
    </lineage>
</organism>
<proteinExistence type="inferred from homology"/>
<evidence type="ECO:0000256" key="3">
    <source>
        <dbReference type="ARBA" id="ARBA00011233"/>
    </source>
</evidence>
<reference evidence="6 7" key="1">
    <citation type="submission" date="2019-07" db="EMBL/GenBank/DDBJ databases">
        <title>Whole genome shotgun sequence of Chitinophaga cymbidii NBRC 109752.</title>
        <authorList>
            <person name="Hosoyama A."/>
            <person name="Uohara A."/>
            <person name="Ohji S."/>
            <person name="Ichikawa N."/>
        </authorList>
    </citation>
    <scope>NUCLEOTIDE SEQUENCE [LARGE SCALE GENOMIC DNA]</scope>
    <source>
        <strain evidence="6 7">NBRC 109752</strain>
    </source>
</reference>
<evidence type="ECO:0000256" key="2">
    <source>
        <dbReference type="ARBA" id="ARBA00006906"/>
    </source>
</evidence>
<dbReference type="AlphaFoldDB" id="A0A512REH5"/>
<dbReference type="Proteomes" id="UP000321436">
    <property type="component" value="Unassembled WGS sequence"/>
</dbReference>
<dbReference type="PANTHER" id="PTHR30246">
    <property type="entry name" value="2-KETO-3-DEOXY-6-PHOSPHOGLUCONATE ALDOLASE"/>
    <property type="match status" value="1"/>
</dbReference>
<evidence type="ECO:0000256" key="1">
    <source>
        <dbReference type="ARBA" id="ARBA00004761"/>
    </source>
</evidence>
<comment type="caution">
    <text evidence="6">The sequence shown here is derived from an EMBL/GenBank/DDBJ whole genome shotgun (WGS) entry which is preliminary data.</text>
</comment>
<evidence type="ECO:0000256" key="5">
    <source>
        <dbReference type="ARBA" id="ARBA00023277"/>
    </source>
</evidence>
<dbReference type="OrthoDB" id="9802667at2"/>
<evidence type="ECO:0000313" key="6">
    <source>
        <dbReference type="EMBL" id="GEP94106.1"/>
    </source>
</evidence>
<dbReference type="InterPro" id="IPR000887">
    <property type="entry name" value="Aldlse_KDPG_KHG"/>
</dbReference>
<protein>
    <submittedName>
        <fullName evidence="6">Bifunctional 4-hydroxy-2-oxoglutarate aldolase/2-dehydro-3-deoxy-phosphogluconate aldolase</fullName>
    </submittedName>
</protein>
<name>A0A512REH5_9BACT</name>
<dbReference type="Pfam" id="PF01081">
    <property type="entry name" value="Aldolase"/>
    <property type="match status" value="1"/>
</dbReference>
<comment type="similarity">
    <text evidence="2">Belongs to the KHG/KDPG aldolase family.</text>
</comment>
<evidence type="ECO:0000256" key="4">
    <source>
        <dbReference type="ARBA" id="ARBA00023239"/>
    </source>
</evidence>
<sequence length="220" mass="23805">MKPHPDAVIKAFEQTGVIPVFYHDSAEISMEVLKACYEGGIRVFEYTNRGENARHNFSVLRDLKLASMPDLYLGIGTIKSAAEAKQFADIGADFIVSPIADAETGAYCKEQNVLWIPGCMTPTEISIAEKNGAPLAKLFPGSVLGPGFVKAIKPLFPTMKFMPTGGVEPEKENLKAWFDAGVVCVGMGSNILSKSVIENKDWAGLSAKFAQTIAYIRALV</sequence>
<evidence type="ECO:0000313" key="7">
    <source>
        <dbReference type="Proteomes" id="UP000321436"/>
    </source>
</evidence>
<comment type="subunit">
    <text evidence="3">Homotrimer.</text>
</comment>
<keyword evidence="4" id="KW-0456">Lyase</keyword>
<dbReference type="GO" id="GO:0016829">
    <property type="term" value="F:lyase activity"/>
    <property type="evidence" value="ECO:0007669"/>
    <property type="project" value="UniProtKB-KW"/>
</dbReference>
<dbReference type="PANTHER" id="PTHR30246:SF1">
    <property type="entry name" value="2-DEHYDRO-3-DEOXY-6-PHOSPHOGALACTONATE ALDOLASE-RELATED"/>
    <property type="match status" value="1"/>
</dbReference>